<feature type="transmembrane region" description="Helical" evidence="1">
    <location>
        <begin position="7"/>
        <end position="28"/>
    </location>
</feature>
<keyword evidence="1" id="KW-0472">Membrane</keyword>
<organism evidence="2 3">
    <name type="scientific">Vibrio genomosp. F10 str. ZF-129</name>
    <dbReference type="NCBI Taxonomy" id="1187848"/>
    <lineage>
        <taxon>Bacteria</taxon>
        <taxon>Pseudomonadati</taxon>
        <taxon>Pseudomonadota</taxon>
        <taxon>Gammaproteobacteria</taxon>
        <taxon>Vibrionales</taxon>
        <taxon>Vibrionaceae</taxon>
        <taxon>Vibrio</taxon>
    </lineage>
</organism>
<reference evidence="2 3" key="1">
    <citation type="journal article" date="2012" name="Science">
        <title>Ecological populations of bacteria act as socially cohesive units of antibiotic production and resistance.</title>
        <authorList>
            <person name="Cordero O.X."/>
            <person name="Wildschutte H."/>
            <person name="Kirkup B."/>
            <person name="Proehl S."/>
            <person name="Ngo L."/>
            <person name="Hussain F."/>
            <person name="Le Roux F."/>
            <person name="Mincer T."/>
            <person name="Polz M.F."/>
        </authorList>
    </citation>
    <scope>NUCLEOTIDE SEQUENCE [LARGE SCALE GENOMIC DNA]</scope>
    <source>
        <strain evidence="2 3">ZF-129</strain>
    </source>
</reference>
<sequence length="142" mass="16064">MTLKKKLLIAISMLTLPLISLYTVTNALNIKASLFFENLLIGFGFTLAYFLLLFSCKVITSFDKKFIKYIPPQTFKYFSIAGLFLFQLMCLFSLGVFPLKTESSPDILSIKLSILLGSIMSIYFYSHVLLTRGNRDVTTSES</sequence>
<evidence type="ECO:0000256" key="1">
    <source>
        <dbReference type="SAM" id="Phobius"/>
    </source>
</evidence>
<accession>A0A1E5BG36</accession>
<protein>
    <submittedName>
        <fullName evidence="2">Uncharacterized protein</fullName>
    </submittedName>
</protein>
<gene>
    <name evidence="2" type="ORF">A1QO_06255</name>
</gene>
<dbReference type="STRING" id="1187848.A1QO_06255"/>
<feature type="transmembrane region" description="Helical" evidence="1">
    <location>
        <begin position="107"/>
        <end position="125"/>
    </location>
</feature>
<feature type="transmembrane region" description="Helical" evidence="1">
    <location>
        <begin position="34"/>
        <end position="54"/>
    </location>
</feature>
<keyword evidence="1" id="KW-0812">Transmembrane</keyword>
<evidence type="ECO:0000313" key="3">
    <source>
        <dbReference type="Proteomes" id="UP000094741"/>
    </source>
</evidence>
<comment type="caution">
    <text evidence="2">The sequence shown here is derived from an EMBL/GenBank/DDBJ whole genome shotgun (WGS) entry which is preliminary data.</text>
</comment>
<dbReference type="Proteomes" id="UP000094741">
    <property type="component" value="Unassembled WGS sequence"/>
</dbReference>
<feature type="transmembrane region" description="Helical" evidence="1">
    <location>
        <begin position="75"/>
        <end position="95"/>
    </location>
</feature>
<dbReference type="EMBL" id="AJYQ02000082">
    <property type="protein sequence ID" value="OEE34984.1"/>
    <property type="molecule type" value="Genomic_DNA"/>
</dbReference>
<dbReference type="AlphaFoldDB" id="A0A1E5BG36"/>
<evidence type="ECO:0000313" key="2">
    <source>
        <dbReference type="EMBL" id="OEE34984.1"/>
    </source>
</evidence>
<keyword evidence="1" id="KW-1133">Transmembrane helix</keyword>
<proteinExistence type="predicted"/>
<name>A0A1E5BG36_9VIBR</name>